<sequence length="497" mass="55516">MATKMTSSRVERRTQMPFKTATVTSRQVTRKQAAIERALSKGTEVKNYDAKMAESQNDIRTQQRPALEKPSLPVESLPKPPNAPFTTPEGVMIGQEKKNPLLIPVVEICQMIDPTNLGGELAHTSHFSPTLREKQFKEDPIHIPGREMVQFEELQPQPQDQSLLFKQIPECDSVQILQELDFQHQSFEPALESQSPYFDQTFQFRHQDLDLGQQHEGPSFSQIGQAPQQMYYGLGLGQHMFLPQPHGLTYGSNGIIDNQDSPNQGELAFDEDSQIDPRLLEQAAPVQITPNLGHANHVNHHPQARAPPRHSFVTQFHGGPLDFSQPTHGFQYPFVPQYMPNILPQAPQAPPGYMTVLNTFVIPPNIQQNGHMHMLYTAGPGFPQQFNPPQNMPEPTRQHDQNQQHIITANQVQKASLPAGKGNAGSSARSQAELSTASRSNADAERGMVPEADHTIHIMTPAVVKEGLKKISRELKRTKDADKLCESLSTFEPLFSC</sequence>
<organism evidence="2 3">
    <name type="scientific">Rhynchosporium agropyri</name>
    <dbReference type="NCBI Taxonomy" id="914238"/>
    <lineage>
        <taxon>Eukaryota</taxon>
        <taxon>Fungi</taxon>
        <taxon>Dikarya</taxon>
        <taxon>Ascomycota</taxon>
        <taxon>Pezizomycotina</taxon>
        <taxon>Leotiomycetes</taxon>
        <taxon>Helotiales</taxon>
        <taxon>Ploettnerulaceae</taxon>
        <taxon>Rhynchosporium</taxon>
    </lineage>
</organism>
<keyword evidence="3" id="KW-1185">Reference proteome</keyword>
<protein>
    <submittedName>
        <fullName evidence="2">Uncharacterized protein</fullName>
    </submittedName>
</protein>
<dbReference type="AlphaFoldDB" id="A0A1E1K083"/>
<accession>A0A1E1K083</accession>
<reference evidence="3" key="1">
    <citation type="submission" date="2016-03" db="EMBL/GenBank/DDBJ databases">
        <authorList>
            <person name="Guldener U."/>
        </authorList>
    </citation>
    <scope>NUCLEOTIDE SEQUENCE [LARGE SCALE GENOMIC DNA]</scope>
    <source>
        <strain evidence="3">04CH-RAC-A.6.1</strain>
    </source>
</reference>
<gene>
    <name evidence="2" type="ORF">RAG0_02128</name>
</gene>
<feature type="compositionally biased region" description="Polar residues" evidence="1">
    <location>
        <begin position="54"/>
        <end position="64"/>
    </location>
</feature>
<evidence type="ECO:0000313" key="3">
    <source>
        <dbReference type="Proteomes" id="UP000178912"/>
    </source>
</evidence>
<dbReference type="Proteomes" id="UP000178912">
    <property type="component" value="Unassembled WGS sequence"/>
</dbReference>
<feature type="region of interest" description="Disordered" evidence="1">
    <location>
        <begin position="46"/>
        <end position="89"/>
    </location>
</feature>
<proteinExistence type="predicted"/>
<dbReference type="EMBL" id="FJUX01000008">
    <property type="protein sequence ID" value="CZS91537.1"/>
    <property type="molecule type" value="Genomic_DNA"/>
</dbReference>
<name>A0A1E1K083_9HELO</name>
<feature type="compositionally biased region" description="Polar residues" evidence="1">
    <location>
        <begin position="424"/>
        <end position="441"/>
    </location>
</feature>
<feature type="region of interest" description="Disordered" evidence="1">
    <location>
        <begin position="1"/>
        <end position="25"/>
    </location>
</feature>
<feature type="region of interest" description="Disordered" evidence="1">
    <location>
        <begin position="413"/>
        <end position="447"/>
    </location>
</feature>
<evidence type="ECO:0000256" key="1">
    <source>
        <dbReference type="SAM" id="MobiDB-lite"/>
    </source>
</evidence>
<evidence type="ECO:0000313" key="2">
    <source>
        <dbReference type="EMBL" id="CZS91537.1"/>
    </source>
</evidence>